<organism evidence="12 13">
    <name type="scientific">Flavihumibacter petaseus NBRC 106054</name>
    <dbReference type="NCBI Taxonomy" id="1220578"/>
    <lineage>
        <taxon>Bacteria</taxon>
        <taxon>Pseudomonadati</taxon>
        <taxon>Bacteroidota</taxon>
        <taxon>Chitinophagia</taxon>
        <taxon>Chitinophagales</taxon>
        <taxon>Chitinophagaceae</taxon>
        <taxon>Flavihumibacter</taxon>
    </lineage>
</organism>
<dbReference type="InterPro" id="IPR000531">
    <property type="entry name" value="Beta-barrel_TonB"/>
</dbReference>
<dbReference type="EMBL" id="BBWV01000003">
    <property type="protein sequence ID" value="GAO44203.1"/>
    <property type="molecule type" value="Genomic_DNA"/>
</dbReference>
<evidence type="ECO:0000256" key="4">
    <source>
        <dbReference type="ARBA" id="ARBA00022692"/>
    </source>
</evidence>
<dbReference type="InterPro" id="IPR039426">
    <property type="entry name" value="TonB-dep_rcpt-like"/>
</dbReference>
<dbReference type="InterPro" id="IPR037066">
    <property type="entry name" value="Plug_dom_sf"/>
</dbReference>
<keyword evidence="7 8" id="KW-0998">Cell outer membrane</keyword>
<dbReference type="NCBIfam" id="TIGR04057">
    <property type="entry name" value="SusC_RagA_signa"/>
    <property type="match status" value="1"/>
</dbReference>
<evidence type="ECO:0000256" key="5">
    <source>
        <dbReference type="ARBA" id="ARBA00023077"/>
    </source>
</evidence>
<dbReference type="Pfam" id="PF00593">
    <property type="entry name" value="TonB_dep_Rec_b-barrel"/>
    <property type="match status" value="1"/>
</dbReference>
<dbReference type="InterPro" id="IPR008969">
    <property type="entry name" value="CarboxyPept-like_regulatory"/>
</dbReference>
<sequence>MAICLLKNAPVQAQATPPSTSQENNAAKKITLGFDNADILTVFNRISEKTRLKFTYNNDDLDRSKKVTLDKKERTVSELLSQVGLQSGLDFRVDKDNILVKPVAVKTSESVAGGESIRGTVRTTNGDPLPGATVKLRNAANGMATDESGKFQLKDLPASAVLEISLVGYDPVIEPLNGRSQLDVVLMPTSRQMEQVVVIGYGTQRKKDVIGAVSSVNTKNMEKLTGANVAGMLQGQVAGVNAAPGSGDPGAAPVVLVRGLSTINNNEPLYVIDGIPGDINAINPADIQSIDVLKDASAATIYGSRASNGVIMVTTRRGRSGKILIGINTYYGVSQLAKKLPLTNRVQYNSILKQVAANDGSDPLDYVMSDTYEDDNGQILPYPDNDWQSEFFRTAPENKIDVSVSGGTKDMRMNVSFGRYAQDGIAIETSFERYNLQVNSDLTKGKFKFGESFTFSKTNRRLLQGSNESRSNGQNAGYPLIYEMLNRVPHHKLYDPENDGGYGARIGSQMTDAVNPVGYQNLVTSRDQPNYFIGNVYGEYQILKPLSFKLQYGFNSADGYSYTHIPTYYMGAKVQNPTAQLYEFRDRRFRDVVNAVFTFNKILNDVHSINAVGGYSQENEKYKSLSGSDNNLPSNDLGSLDGGIGDKGSGGALLESSLRSWFARLNYSYDGKYLFGATVRRDGSSRFSDDNKYGTFYSVSGAWRVSDEKFFKDNIGSVSELKLRGSYGILGNQGIPDYLYLPPTVTTGGPVVNYPFGAGLRQAVAVGAIVTKASSPDIRWEQSATFNAGFDLSVLNERLLLIVDYFRTKTTDMLVKIPLPPSTGLLENPIMNAGEMQNQGVDIAVTYRKYQGDLKFDITANVSMSRNKILKLGFADEAFEDGYMDYNNFPTTRTEVGGEIGRFYLFQTAGVIKTEKELEDVKVLQPNAQLGDIRFVDINKDGELNDDDRTYMGSGLPRVEYGLTTNFSYQHFDLNIFFQGTQGNHMYNGAKRLMYQNNIFNKSTDLLNAWTTANSGSNIPRVTEIDANLNMGRPSDLFLEKGSYLRLKSMQLGYRFNVKGFNVLRAYVGATNLFTITNYSGYDPGVVNYSSFARGVDRGLYPLSRSFFAGLNVEF</sequence>
<evidence type="ECO:0000259" key="10">
    <source>
        <dbReference type="Pfam" id="PF00593"/>
    </source>
</evidence>
<evidence type="ECO:0000259" key="11">
    <source>
        <dbReference type="Pfam" id="PF07715"/>
    </source>
</evidence>
<name>A0A0E9N332_9BACT</name>
<comment type="subcellular location">
    <subcellularLocation>
        <location evidence="1 8">Cell outer membrane</location>
        <topology evidence="1 8">Multi-pass membrane protein</topology>
    </subcellularLocation>
</comment>
<accession>A0A0E9N332</accession>
<dbReference type="InterPro" id="IPR023996">
    <property type="entry name" value="TonB-dep_OMP_SusC/RagA"/>
</dbReference>
<dbReference type="Gene3D" id="2.40.170.20">
    <property type="entry name" value="TonB-dependent receptor, beta-barrel domain"/>
    <property type="match status" value="1"/>
</dbReference>
<proteinExistence type="inferred from homology"/>
<dbReference type="InterPro" id="IPR036942">
    <property type="entry name" value="Beta-barrel_TonB_sf"/>
</dbReference>
<feature type="domain" description="TonB-dependent receptor plug" evidence="11">
    <location>
        <begin position="206"/>
        <end position="310"/>
    </location>
</feature>
<keyword evidence="5 9" id="KW-0798">TonB box</keyword>
<protein>
    <submittedName>
        <fullName evidence="12">Putative TonB-dependent receptor</fullName>
    </submittedName>
</protein>
<dbReference type="SUPFAM" id="SSF56935">
    <property type="entry name" value="Porins"/>
    <property type="match status" value="1"/>
</dbReference>
<dbReference type="GO" id="GO:0009279">
    <property type="term" value="C:cell outer membrane"/>
    <property type="evidence" value="ECO:0007669"/>
    <property type="project" value="UniProtKB-SubCell"/>
</dbReference>
<comment type="caution">
    <text evidence="12">The sequence shown here is derived from an EMBL/GenBank/DDBJ whole genome shotgun (WGS) entry which is preliminary data.</text>
</comment>
<dbReference type="Pfam" id="PF13715">
    <property type="entry name" value="CarbopepD_reg_2"/>
    <property type="match status" value="1"/>
</dbReference>
<dbReference type="InterPro" id="IPR012910">
    <property type="entry name" value="Plug_dom"/>
</dbReference>
<comment type="similarity">
    <text evidence="8 9">Belongs to the TonB-dependent receptor family.</text>
</comment>
<gene>
    <name evidence="12" type="ORF">FPE01S_03_02410</name>
</gene>
<evidence type="ECO:0000256" key="2">
    <source>
        <dbReference type="ARBA" id="ARBA00022448"/>
    </source>
</evidence>
<evidence type="ECO:0000256" key="1">
    <source>
        <dbReference type="ARBA" id="ARBA00004571"/>
    </source>
</evidence>
<dbReference type="InterPro" id="IPR023997">
    <property type="entry name" value="TonB-dep_OMP_SusC/RagA_CS"/>
</dbReference>
<evidence type="ECO:0000256" key="8">
    <source>
        <dbReference type="PROSITE-ProRule" id="PRU01360"/>
    </source>
</evidence>
<dbReference type="PROSITE" id="PS52016">
    <property type="entry name" value="TONB_DEPENDENT_REC_3"/>
    <property type="match status" value="1"/>
</dbReference>
<dbReference type="Proteomes" id="UP000033121">
    <property type="component" value="Unassembled WGS sequence"/>
</dbReference>
<evidence type="ECO:0000256" key="9">
    <source>
        <dbReference type="RuleBase" id="RU003357"/>
    </source>
</evidence>
<keyword evidence="3 8" id="KW-1134">Transmembrane beta strand</keyword>
<keyword evidence="2 8" id="KW-0813">Transport</keyword>
<evidence type="ECO:0000313" key="12">
    <source>
        <dbReference type="EMBL" id="GAO44203.1"/>
    </source>
</evidence>
<evidence type="ECO:0000256" key="6">
    <source>
        <dbReference type="ARBA" id="ARBA00023136"/>
    </source>
</evidence>
<dbReference type="Gene3D" id="2.170.130.10">
    <property type="entry name" value="TonB-dependent receptor, plug domain"/>
    <property type="match status" value="1"/>
</dbReference>
<evidence type="ECO:0000256" key="3">
    <source>
        <dbReference type="ARBA" id="ARBA00022452"/>
    </source>
</evidence>
<reference evidence="12 13" key="1">
    <citation type="submission" date="2015-04" db="EMBL/GenBank/DDBJ databases">
        <title>Whole genome shotgun sequence of Flavihumibacter petaseus NBRC 106054.</title>
        <authorList>
            <person name="Miyazawa S."/>
            <person name="Hosoyama A."/>
            <person name="Hashimoto M."/>
            <person name="Noguchi M."/>
            <person name="Tsuchikane K."/>
            <person name="Ohji S."/>
            <person name="Yamazoe A."/>
            <person name="Ichikawa N."/>
            <person name="Kimura A."/>
            <person name="Fujita N."/>
        </authorList>
    </citation>
    <scope>NUCLEOTIDE SEQUENCE [LARGE SCALE GENOMIC DNA]</scope>
    <source>
        <strain evidence="12 13">NBRC 106054</strain>
    </source>
</reference>
<dbReference type="NCBIfam" id="TIGR04056">
    <property type="entry name" value="OMP_RagA_SusC"/>
    <property type="match status" value="1"/>
</dbReference>
<keyword evidence="12" id="KW-0675">Receptor</keyword>
<dbReference type="SUPFAM" id="SSF49464">
    <property type="entry name" value="Carboxypeptidase regulatory domain-like"/>
    <property type="match status" value="1"/>
</dbReference>
<keyword evidence="4 8" id="KW-0812">Transmembrane</keyword>
<keyword evidence="13" id="KW-1185">Reference proteome</keyword>
<keyword evidence="6 8" id="KW-0472">Membrane</keyword>
<dbReference type="Gene3D" id="2.60.40.1120">
    <property type="entry name" value="Carboxypeptidase-like, regulatory domain"/>
    <property type="match status" value="1"/>
</dbReference>
<dbReference type="AlphaFoldDB" id="A0A0E9N332"/>
<evidence type="ECO:0000313" key="13">
    <source>
        <dbReference type="Proteomes" id="UP000033121"/>
    </source>
</evidence>
<feature type="domain" description="TonB-dependent receptor-like beta-barrel" evidence="10">
    <location>
        <begin position="513"/>
        <end position="1073"/>
    </location>
</feature>
<dbReference type="STRING" id="1220578.FPE01S_03_02410"/>
<dbReference type="Pfam" id="PF07715">
    <property type="entry name" value="Plug"/>
    <property type="match status" value="1"/>
</dbReference>
<evidence type="ECO:0000256" key="7">
    <source>
        <dbReference type="ARBA" id="ARBA00023237"/>
    </source>
</evidence>